<dbReference type="GO" id="GO:0052927">
    <property type="term" value="F:CC tRNA cytidylyltransferase activity"/>
    <property type="evidence" value="ECO:0007669"/>
    <property type="project" value="TreeGrafter"/>
</dbReference>
<protein>
    <submittedName>
        <fullName evidence="2">Uncharacterized protein</fullName>
    </submittedName>
</protein>
<evidence type="ECO:0000313" key="3">
    <source>
        <dbReference type="Proteomes" id="UP000224567"/>
    </source>
</evidence>
<comment type="caution">
    <text evidence="2">The sequence shown here is derived from an EMBL/GenBank/DDBJ whole genome shotgun (WGS) entry which is preliminary data.</text>
</comment>
<dbReference type="Gene3D" id="1.10.110.30">
    <property type="match status" value="1"/>
</dbReference>
<sequence>MAEGPGLPLSMTCSHVANYDNESMSESHDLCLNRGSFSNPFIEPGDPLPLVFILNCMIDRHLDTDGFLLIIKKVIVFGVPYGTKTVGNDAALGIVGIEGYVSCIHPAVDPAASIQHELTKGDDIHAYSIEVFILREFATLEEPEEYFNFVRGCGFPDSFELFLLIWVILTVIVLLDPKTTPCFGFCNSFPIDQVEFPFSGIDAPDEIPLDFVNGIKSFPGMSYVLNDMRGDGTQGGFGKDSPAYHFHHISFPASKLVAHGVQDELEVNMDRPLVEDGESIYFPKLLIFFILSKLLVPSEVSKNSRDGVTVLWCGLSHESEVIIKEKIGDFGPFSGARFGFLLDEELKKAAADKDVRVAITDKISRECIGQEIDLMISGDQLVKAMTYIADLKSFWVVFSLPSDFEPSIPDGCDSKLKGDVSNLVHSLQPILDVIV</sequence>
<evidence type="ECO:0000313" key="2">
    <source>
        <dbReference type="EMBL" id="PHT50148.1"/>
    </source>
</evidence>
<dbReference type="PANTHER" id="PTHR13734:SF5">
    <property type="entry name" value="CCA TRNA NUCLEOTIDYLTRANSFERASE, MITOCHONDRIAL"/>
    <property type="match status" value="1"/>
</dbReference>
<dbReference type="GO" id="GO:0003723">
    <property type="term" value="F:RNA binding"/>
    <property type="evidence" value="ECO:0007669"/>
    <property type="project" value="UniProtKB-KW"/>
</dbReference>
<dbReference type="EMBL" id="MLFT02000004">
    <property type="protein sequence ID" value="PHT50148.1"/>
    <property type="molecule type" value="Genomic_DNA"/>
</dbReference>
<accession>A0A2G2WY37</accession>
<name>A0A2G2WY37_CAPBA</name>
<dbReference type="GO" id="GO:0001680">
    <property type="term" value="P:tRNA 3'-terminal CCA addition"/>
    <property type="evidence" value="ECO:0007669"/>
    <property type="project" value="TreeGrafter"/>
</dbReference>
<keyword evidence="3" id="KW-1185">Reference proteome</keyword>
<dbReference type="SUPFAM" id="SSF81891">
    <property type="entry name" value="Poly A polymerase C-terminal region-like"/>
    <property type="match status" value="1"/>
</dbReference>
<gene>
    <name evidence="2" type="ORF">CQW23_09895</name>
</gene>
<dbReference type="AlphaFoldDB" id="A0A2G2WY37"/>
<keyword evidence="1" id="KW-0694">RNA-binding</keyword>
<evidence type="ECO:0000256" key="1">
    <source>
        <dbReference type="ARBA" id="ARBA00022884"/>
    </source>
</evidence>
<reference evidence="2 3" key="1">
    <citation type="journal article" date="2017" name="Genome Biol.">
        <title>New reference genome sequences of hot pepper reveal the massive evolution of plant disease-resistance genes by retroduplication.</title>
        <authorList>
            <person name="Kim S."/>
            <person name="Park J."/>
            <person name="Yeom S.I."/>
            <person name="Kim Y.M."/>
            <person name="Seo E."/>
            <person name="Kim K.T."/>
            <person name="Kim M.S."/>
            <person name="Lee J.M."/>
            <person name="Cheong K."/>
            <person name="Shin H.S."/>
            <person name="Kim S.B."/>
            <person name="Han K."/>
            <person name="Lee J."/>
            <person name="Park M."/>
            <person name="Lee H.A."/>
            <person name="Lee H.Y."/>
            <person name="Lee Y."/>
            <person name="Oh S."/>
            <person name="Lee J.H."/>
            <person name="Choi E."/>
            <person name="Choi E."/>
            <person name="Lee S.E."/>
            <person name="Jeon J."/>
            <person name="Kim H."/>
            <person name="Choi G."/>
            <person name="Song H."/>
            <person name="Lee J."/>
            <person name="Lee S.C."/>
            <person name="Kwon J.K."/>
            <person name="Lee H.Y."/>
            <person name="Koo N."/>
            <person name="Hong Y."/>
            <person name="Kim R.W."/>
            <person name="Kang W.H."/>
            <person name="Huh J.H."/>
            <person name="Kang B.C."/>
            <person name="Yang T.J."/>
            <person name="Lee Y.H."/>
            <person name="Bennetzen J.L."/>
            <person name="Choi D."/>
        </authorList>
    </citation>
    <scope>NUCLEOTIDE SEQUENCE [LARGE SCALE GENOMIC DNA]</scope>
    <source>
        <strain evidence="3">cv. PBC81</strain>
    </source>
</reference>
<dbReference type="OrthoDB" id="1742216at2759"/>
<organism evidence="2 3">
    <name type="scientific">Capsicum baccatum</name>
    <name type="common">Peruvian pepper</name>
    <dbReference type="NCBI Taxonomy" id="33114"/>
    <lineage>
        <taxon>Eukaryota</taxon>
        <taxon>Viridiplantae</taxon>
        <taxon>Streptophyta</taxon>
        <taxon>Embryophyta</taxon>
        <taxon>Tracheophyta</taxon>
        <taxon>Spermatophyta</taxon>
        <taxon>Magnoliopsida</taxon>
        <taxon>eudicotyledons</taxon>
        <taxon>Gunneridae</taxon>
        <taxon>Pentapetalae</taxon>
        <taxon>asterids</taxon>
        <taxon>lamiids</taxon>
        <taxon>Solanales</taxon>
        <taxon>Solanaceae</taxon>
        <taxon>Solanoideae</taxon>
        <taxon>Capsiceae</taxon>
        <taxon>Capsicum</taxon>
    </lineage>
</organism>
<dbReference type="STRING" id="33114.A0A2G2WY37"/>
<proteinExistence type="predicted"/>
<dbReference type="GO" id="GO:0052929">
    <property type="term" value="F:ATP:3'-cytidine-cytidine-tRNA adenylyltransferase activity"/>
    <property type="evidence" value="ECO:0007669"/>
    <property type="project" value="TreeGrafter"/>
</dbReference>
<dbReference type="PANTHER" id="PTHR13734">
    <property type="entry name" value="TRNA-NUCLEOTIDYLTRANSFERASE"/>
    <property type="match status" value="1"/>
</dbReference>
<reference evidence="3" key="2">
    <citation type="journal article" date="2017" name="J. Anim. Genet.">
        <title>Multiple reference genome sequences of hot pepper reveal the massive evolution of plant disease resistance genes by retroduplication.</title>
        <authorList>
            <person name="Kim S."/>
            <person name="Park J."/>
            <person name="Yeom S.-I."/>
            <person name="Kim Y.-M."/>
            <person name="Seo E."/>
            <person name="Kim K.-T."/>
            <person name="Kim M.-S."/>
            <person name="Lee J.M."/>
            <person name="Cheong K."/>
            <person name="Shin H.-S."/>
            <person name="Kim S.-B."/>
            <person name="Han K."/>
            <person name="Lee J."/>
            <person name="Park M."/>
            <person name="Lee H.-A."/>
            <person name="Lee H.-Y."/>
            <person name="Lee Y."/>
            <person name="Oh S."/>
            <person name="Lee J.H."/>
            <person name="Choi E."/>
            <person name="Choi E."/>
            <person name="Lee S.E."/>
            <person name="Jeon J."/>
            <person name="Kim H."/>
            <person name="Choi G."/>
            <person name="Song H."/>
            <person name="Lee J."/>
            <person name="Lee S.-C."/>
            <person name="Kwon J.-K."/>
            <person name="Lee H.-Y."/>
            <person name="Koo N."/>
            <person name="Hong Y."/>
            <person name="Kim R.W."/>
            <person name="Kang W.-H."/>
            <person name="Huh J.H."/>
            <person name="Kang B.-C."/>
            <person name="Yang T.-J."/>
            <person name="Lee Y.-H."/>
            <person name="Bennetzen J.L."/>
            <person name="Choi D."/>
        </authorList>
    </citation>
    <scope>NUCLEOTIDE SEQUENCE [LARGE SCALE GENOMIC DNA]</scope>
    <source>
        <strain evidence="3">cv. PBC81</strain>
    </source>
</reference>
<dbReference type="Proteomes" id="UP000224567">
    <property type="component" value="Unassembled WGS sequence"/>
</dbReference>